<dbReference type="PANTHER" id="PTHR48111">
    <property type="entry name" value="REGULATOR OF RPOS"/>
    <property type="match status" value="1"/>
</dbReference>
<dbReference type="Pfam" id="PF00486">
    <property type="entry name" value="Trans_reg_C"/>
    <property type="match status" value="1"/>
</dbReference>
<evidence type="ECO:0000256" key="3">
    <source>
        <dbReference type="PROSITE-ProRule" id="PRU01091"/>
    </source>
</evidence>
<keyword evidence="1 3" id="KW-0238">DNA-binding</keyword>
<dbReference type="SUPFAM" id="SSF52172">
    <property type="entry name" value="CheY-like"/>
    <property type="match status" value="1"/>
</dbReference>
<dbReference type="InterPro" id="IPR001867">
    <property type="entry name" value="OmpR/PhoB-type_DNA-bd"/>
</dbReference>
<keyword evidence="7" id="KW-1185">Reference proteome</keyword>
<dbReference type="RefSeq" id="WP_184994045.1">
    <property type="nucleotide sequence ID" value="NZ_BOMK01000006.1"/>
</dbReference>
<evidence type="ECO:0000313" key="6">
    <source>
        <dbReference type="EMBL" id="MBB4762737.1"/>
    </source>
</evidence>
<dbReference type="GO" id="GO:0000976">
    <property type="term" value="F:transcription cis-regulatory region binding"/>
    <property type="evidence" value="ECO:0007669"/>
    <property type="project" value="TreeGrafter"/>
</dbReference>
<accession>A0A7W7HXU0</accession>
<evidence type="ECO:0000256" key="1">
    <source>
        <dbReference type="ARBA" id="ARBA00023125"/>
    </source>
</evidence>
<name>A0A7W7HXU0_9ACTN</name>
<dbReference type="EMBL" id="JACHNH010000001">
    <property type="protein sequence ID" value="MBB4762737.1"/>
    <property type="molecule type" value="Genomic_DNA"/>
</dbReference>
<feature type="domain" description="Response regulatory" evidence="4">
    <location>
        <begin position="6"/>
        <end position="120"/>
    </location>
</feature>
<keyword evidence="2" id="KW-0597">Phosphoprotein</keyword>
<dbReference type="SMART" id="SM00448">
    <property type="entry name" value="REC"/>
    <property type="match status" value="1"/>
</dbReference>
<dbReference type="InterPro" id="IPR011006">
    <property type="entry name" value="CheY-like_superfamily"/>
</dbReference>
<proteinExistence type="predicted"/>
<dbReference type="GO" id="GO:0005829">
    <property type="term" value="C:cytosol"/>
    <property type="evidence" value="ECO:0007669"/>
    <property type="project" value="TreeGrafter"/>
</dbReference>
<evidence type="ECO:0000259" key="4">
    <source>
        <dbReference type="PROSITE" id="PS50110"/>
    </source>
</evidence>
<dbReference type="InterPro" id="IPR001789">
    <property type="entry name" value="Sig_transdc_resp-reg_receiver"/>
</dbReference>
<feature type="DNA-binding region" description="OmpR/PhoB-type" evidence="3">
    <location>
        <begin position="129"/>
        <end position="219"/>
    </location>
</feature>
<feature type="domain" description="OmpR/PhoB-type" evidence="5">
    <location>
        <begin position="129"/>
        <end position="219"/>
    </location>
</feature>
<dbReference type="GO" id="GO:0032993">
    <property type="term" value="C:protein-DNA complex"/>
    <property type="evidence" value="ECO:0007669"/>
    <property type="project" value="TreeGrafter"/>
</dbReference>
<reference evidence="6 7" key="1">
    <citation type="submission" date="2020-08" db="EMBL/GenBank/DDBJ databases">
        <title>Sequencing the genomes of 1000 actinobacteria strains.</title>
        <authorList>
            <person name="Klenk H.-P."/>
        </authorList>
    </citation>
    <scope>NUCLEOTIDE SEQUENCE [LARGE SCALE GENOMIC DNA]</scope>
    <source>
        <strain evidence="6 7">DSM 43149</strain>
    </source>
</reference>
<dbReference type="SMART" id="SM00862">
    <property type="entry name" value="Trans_reg_C"/>
    <property type="match status" value="1"/>
</dbReference>
<dbReference type="AlphaFoldDB" id="A0A7W7HXU0"/>
<dbReference type="PANTHER" id="PTHR48111:SF28">
    <property type="entry name" value="TRANSCRIPTIONAL REGULATORY PROTEIN TCRX-RELATED"/>
    <property type="match status" value="1"/>
</dbReference>
<evidence type="ECO:0000313" key="7">
    <source>
        <dbReference type="Proteomes" id="UP000578112"/>
    </source>
</evidence>
<dbReference type="InterPro" id="IPR039420">
    <property type="entry name" value="WalR-like"/>
</dbReference>
<dbReference type="InterPro" id="IPR036388">
    <property type="entry name" value="WH-like_DNA-bd_sf"/>
</dbReference>
<organism evidence="6 7">
    <name type="scientific">Actinoplanes digitatis</name>
    <dbReference type="NCBI Taxonomy" id="1868"/>
    <lineage>
        <taxon>Bacteria</taxon>
        <taxon>Bacillati</taxon>
        <taxon>Actinomycetota</taxon>
        <taxon>Actinomycetes</taxon>
        <taxon>Micromonosporales</taxon>
        <taxon>Micromonosporaceae</taxon>
        <taxon>Actinoplanes</taxon>
    </lineage>
</organism>
<dbReference type="Gene3D" id="3.40.50.2300">
    <property type="match status" value="1"/>
</dbReference>
<dbReference type="PROSITE" id="PS50110">
    <property type="entry name" value="RESPONSE_REGULATORY"/>
    <property type="match status" value="1"/>
</dbReference>
<comment type="caution">
    <text evidence="6">The sequence shown here is derived from an EMBL/GenBank/DDBJ whole genome shotgun (WGS) entry which is preliminary data.</text>
</comment>
<evidence type="ECO:0000259" key="5">
    <source>
        <dbReference type="PROSITE" id="PS51755"/>
    </source>
</evidence>
<sequence>MTDNARILVVDDQPIVVDMIATVLAYHGFAVDTAGTAEQALRKAAEGHPDLVLLDAKLPDGDGMDVRRRLRADGSGAGIVFLASRDAGEDLVNGIAYGGDDWITKPFDADVLLTRVRALLSRDGATACERVLRYGDVELDQDTHEVRRAGEPVPLSRTEFEVLRCLLRNPGRVLSRAQIEAATGAADADAVVRSLRCELDRLGAPLIVTQRGFGYALRAGLP</sequence>
<evidence type="ECO:0000256" key="2">
    <source>
        <dbReference type="PROSITE-ProRule" id="PRU00169"/>
    </source>
</evidence>
<gene>
    <name evidence="6" type="ORF">BJ971_003293</name>
</gene>
<dbReference type="PROSITE" id="PS51755">
    <property type="entry name" value="OMPR_PHOB"/>
    <property type="match status" value="1"/>
</dbReference>
<dbReference type="Pfam" id="PF00072">
    <property type="entry name" value="Response_reg"/>
    <property type="match status" value="1"/>
</dbReference>
<dbReference type="Gene3D" id="1.10.10.10">
    <property type="entry name" value="Winged helix-like DNA-binding domain superfamily/Winged helix DNA-binding domain"/>
    <property type="match status" value="1"/>
</dbReference>
<dbReference type="Proteomes" id="UP000578112">
    <property type="component" value="Unassembled WGS sequence"/>
</dbReference>
<feature type="modified residue" description="4-aspartylphosphate" evidence="2">
    <location>
        <position position="55"/>
    </location>
</feature>
<dbReference type="GO" id="GO:0006355">
    <property type="term" value="P:regulation of DNA-templated transcription"/>
    <property type="evidence" value="ECO:0007669"/>
    <property type="project" value="InterPro"/>
</dbReference>
<protein>
    <submittedName>
        <fullName evidence="6">Two-component system OmpR family response regulator</fullName>
    </submittedName>
</protein>
<dbReference type="GO" id="GO:0000156">
    <property type="term" value="F:phosphorelay response regulator activity"/>
    <property type="evidence" value="ECO:0007669"/>
    <property type="project" value="TreeGrafter"/>
</dbReference>
<dbReference type="CDD" id="cd00383">
    <property type="entry name" value="trans_reg_C"/>
    <property type="match status" value="1"/>
</dbReference>